<evidence type="ECO:0000256" key="3">
    <source>
        <dbReference type="PROSITE-ProRule" id="PRU00339"/>
    </source>
</evidence>
<sequence length="419" mass="48175">METYSEKMLKALAAEELAEAQLNFTEALQKDDDETLGALGDELLQIGFLEEAKTLFETLQQRHPDNEALLLPLAEIAMEEDQIETAFAYIDQIPPTSEAYLQALLLSADLYQLIGIPEVSEAKLKEAQSIVPDEPLIRFALAELAFSTDRYQEAVDLYQGLLEEEITDISGISIVERTGTSLSMAGKFEEALEYFEASLEDEQTDERLFQTALVYLQLKENEQAIRYLQQLRVMNPQYRALYLYLAEALQEEEQLEEAQRVIEEGIHEDPYQVDFYHFAAENAYRLHDSEAAESFLLKALETGEKEDDTLLTLSNLYLNEERWQEAILTIERMEDDEQPHALWNLAQAYNALEDFDKAANYYEEANADLHHEPAFMKEYGIFLREEGRLPEALHLLQHYLAHEPGDLEVQSIVEDLLER</sequence>
<protein>
    <submittedName>
        <fullName evidence="4">Uncharacterized protein</fullName>
    </submittedName>
</protein>
<dbReference type="InterPro" id="IPR051685">
    <property type="entry name" value="Ycf3/AcsC/BcsC/TPR_MFPF"/>
</dbReference>
<dbReference type="Pfam" id="PF13432">
    <property type="entry name" value="TPR_16"/>
    <property type="match status" value="2"/>
</dbReference>
<dbReference type="RefSeq" id="WP_142968321.1">
    <property type="nucleotide sequence ID" value="NZ_CABHDD010000003.1"/>
</dbReference>
<evidence type="ECO:0000313" key="5">
    <source>
        <dbReference type="Proteomes" id="UP000286288"/>
    </source>
</evidence>
<dbReference type="AlphaFoldDB" id="A0A415ET83"/>
<evidence type="ECO:0000313" key="4">
    <source>
        <dbReference type="EMBL" id="RHK06510.1"/>
    </source>
</evidence>
<name>A0A415ET83_ENTCA</name>
<evidence type="ECO:0000256" key="1">
    <source>
        <dbReference type="ARBA" id="ARBA00022737"/>
    </source>
</evidence>
<comment type="caution">
    <text evidence="4">The sequence shown here is derived from an EMBL/GenBank/DDBJ whole genome shotgun (WGS) entry which is preliminary data.</text>
</comment>
<dbReference type="InterPro" id="IPR011990">
    <property type="entry name" value="TPR-like_helical_dom_sf"/>
</dbReference>
<dbReference type="SMART" id="SM00028">
    <property type="entry name" value="TPR"/>
    <property type="match status" value="7"/>
</dbReference>
<gene>
    <name evidence="4" type="ORF">DW084_08085</name>
</gene>
<dbReference type="Pfam" id="PF14559">
    <property type="entry name" value="TPR_19"/>
    <property type="match status" value="2"/>
</dbReference>
<accession>A0A415ET83</accession>
<organism evidence="4 5">
    <name type="scientific">Enterococcus casseliflavus</name>
    <name type="common">Enterococcus flavescens</name>
    <dbReference type="NCBI Taxonomy" id="37734"/>
    <lineage>
        <taxon>Bacteria</taxon>
        <taxon>Bacillati</taxon>
        <taxon>Bacillota</taxon>
        <taxon>Bacilli</taxon>
        <taxon>Lactobacillales</taxon>
        <taxon>Enterococcaceae</taxon>
        <taxon>Enterococcus</taxon>
    </lineage>
</organism>
<proteinExistence type="predicted"/>
<keyword evidence="1" id="KW-0677">Repeat</keyword>
<evidence type="ECO:0000256" key="2">
    <source>
        <dbReference type="ARBA" id="ARBA00022803"/>
    </source>
</evidence>
<dbReference type="InterPro" id="IPR019734">
    <property type="entry name" value="TPR_rpt"/>
</dbReference>
<dbReference type="Gene3D" id="1.25.40.10">
    <property type="entry name" value="Tetratricopeptide repeat domain"/>
    <property type="match status" value="2"/>
</dbReference>
<feature type="repeat" description="TPR" evidence="3">
    <location>
        <begin position="172"/>
        <end position="205"/>
    </location>
</feature>
<dbReference type="PANTHER" id="PTHR44943">
    <property type="entry name" value="CELLULOSE SYNTHASE OPERON PROTEIN C"/>
    <property type="match status" value="1"/>
</dbReference>
<dbReference type="SUPFAM" id="SSF48452">
    <property type="entry name" value="TPR-like"/>
    <property type="match status" value="2"/>
</dbReference>
<dbReference type="PROSITE" id="PS50005">
    <property type="entry name" value="TPR"/>
    <property type="match status" value="1"/>
</dbReference>
<dbReference type="Proteomes" id="UP000286288">
    <property type="component" value="Unassembled WGS sequence"/>
</dbReference>
<keyword evidence="2 3" id="KW-0802">TPR repeat</keyword>
<dbReference type="EMBL" id="QRMZ01000009">
    <property type="protein sequence ID" value="RHK06510.1"/>
    <property type="molecule type" value="Genomic_DNA"/>
</dbReference>
<reference evidence="4 5" key="1">
    <citation type="submission" date="2018-08" db="EMBL/GenBank/DDBJ databases">
        <title>A genome reference for cultivated species of the human gut microbiota.</title>
        <authorList>
            <person name="Zou Y."/>
            <person name="Xue W."/>
            <person name="Luo G."/>
        </authorList>
    </citation>
    <scope>NUCLEOTIDE SEQUENCE [LARGE SCALE GENOMIC DNA]</scope>
    <source>
        <strain evidence="4 5">AF48-16</strain>
    </source>
</reference>
<dbReference type="PANTHER" id="PTHR44943:SF8">
    <property type="entry name" value="TPR REPEAT-CONTAINING PROTEIN MJ0263"/>
    <property type="match status" value="1"/>
</dbReference>